<dbReference type="AlphaFoldDB" id="A0AAD7MX16"/>
<gene>
    <name evidence="1" type="ORF">DFH07DRAFT_780291</name>
</gene>
<evidence type="ECO:0000313" key="2">
    <source>
        <dbReference type="Proteomes" id="UP001215280"/>
    </source>
</evidence>
<accession>A0AAD7MX16</accession>
<organism evidence="1 2">
    <name type="scientific">Mycena maculata</name>
    <dbReference type="NCBI Taxonomy" id="230809"/>
    <lineage>
        <taxon>Eukaryota</taxon>
        <taxon>Fungi</taxon>
        <taxon>Dikarya</taxon>
        <taxon>Basidiomycota</taxon>
        <taxon>Agaricomycotina</taxon>
        <taxon>Agaricomycetes</taxon>
        <taxon>Agaricomycetidae</taxon>
        <taxon>Agaricales</taxon>
        <taxon>Marasmiineae</taxon>
        <taxon>Mycenaceae</taxon>
        <taxon>Mycena</taxon>
    </lineage>
</organism>
<name>A0AAD7MX16_9AGAR</name>
<comment type="caution">
    <text evidence="1">The sequence shown here is derived from an EMBL/GenBank/DDBJ whole genome shotgun (WGS) entry which is preliminary data.</text>
</comment>
<keyword evidence="2" id="KW-1185">Reference proteome</keyword>
<reference evidence="1" key="1">
    <citation type="submission" date="2023-03" db="EMBL/GenBank/DDBJ databases">
        <title>Massive genome expansion in bonnet fungi (Mycena s.s.) driven by repeated elements and novel gene families across ecological guilds.</title>
        <authorList>
            <consortium name="Lawrence Berkeley National Laboratory"/>
            <person name="Harder C.B."/>
            <person name="Miyauchi S."/>
            <person name="Viragh M."/>
            <person name="Kuo A."/>
            <person name="Thoen E."/>
            <person name="Andreopoulos B."/>
            <person name="Lu D."/>
            <person name="Skrede I."/>
            <person name="Drula E."/>
            <person name="Henrissat B."/>
            <person name="Morin E."/>
            <person name="Kohler A."/>
            <person name="Barry K."/>
            <person name="LaButti K."/>
            <person name="Morin E."/>
            <person name="Salamov A."/>
            <person name="Lipzen A."/>
            <person name="Mereny Z."/>
            <person name="Hegedus B."/>
            <person name="Baldrian P."/>
            <person name="Stursova M."/>
            <person name="Weitz H."/>
            <person name="Taylor A."/>
            <person name="Grigoriev I.V."/>
            <person name="Nagy L.G."/>
            <person name="Martin F."/>
            <person name="Kauserud H."/>
        </authorList>
    </citation>
    <scope>NUCLEOTIDE SEQUENCE</scope>
    <source>
        <strain evidence="1">CBHHK188m</strain>
    </source>
</reference>
<dbReference type="Proteomes" id="UP001215280">
    <property type="component" value="Unassembled WGS sequence"/>
</dbReference>
<evidence type="ECO:0000313" key="1">
    <source>
        <dbReference type="EMBL" id="KAJ7734493.1"/>
    </source>
</evidence>
<proteinExistence type="predicted"/>
<dbReference type="EMBL" id="JARJLG010000161">
    <property type="protein sequence ID" value="KAJ7734493.1"/>
    <property type="molecule type" value="Genomic_DNA"/>
</dbReference>
<protein>
    <submittedName>
        <fullName evidence="1">Uncharacterized protein</fullName>
    </submittedName>
</protein>
<sequence>MVLLKEKFLSGGFEHPPVLAPEMDYFLDQFQADTMQILTDLGLPLSTSVYPLSTQVDSLWLPPSTSVSLGTLTLSTHARLIWAHLIYGSLFVSQTMSTLVYLGLRVDTGKLDRSVYPVSTPVDRPSVYWGLERSVSLLSELLLCSSGPNHGTELFKSAPLSLPKFWGNSPEV</sequence>